<organism evidence="2 3">
    <name type="scientific">Discina gigas</name>
    <dbReference type="NCBI Taxonomy" id="1032678"/>
    <lineage>
        <taxon>Eukaryota</taxon>
        <taxon>Fungi</taxon>
        <taxon>Dikarya</taxon>
        <taxon>Ascomycota</taxon>
        <taxon>Pezizomycotina</taxon>
        <taxon>Pezizomycetes</taxon>
        <taxon>Pezizales</taxon>
        <taxon>Discinaceae</taxon>
        <taxon>Discina</taxon>
    </lineage>
</organism>
<keyword evidence="1" id="KW-0732">Signal</keyword>
<protein>
    <recommendedName>
        <fullName evidence="4">Inhibitor I9 domain-containing protein</fullName>
    </recommendedName>
</protein>
<evidence type="ECO:0000313" key="3">
    <source>
        <dbReference type="Proteomes" id="UP001447188"/>
    </source>
</evidence>
<name>A0ABR3GIE3_9PEZI</name>
<keyword evidence="3" id="KW-1185">Reference proteome</keyword>
<feature type="chain" id="PRO_5047049470" description="Inhibitor I9 domain-containing protein" evidence="1">
    <location>
        <begin position="19"/>
        <end position="99"/>
    </location>
</feature>
<evidence type="ECO:0000313" key="2">
    <source>
        <dbReference type="EMBL" id="KAL0635641.1"/>
    </source>
</evidence>
<proteinExistence type="predicted"/>
<dbReference type="InterPro" id="IPR037045">
    <property type="entry name" value="S8pro/Inhibitor_I9_sf"/>
</dbReference>
<dbReference type="SUPFAM" id="SSF54897">
    <property type="entry name" value="Protease propeptides/inhibitors"/>
    <property type="match status" value="1"/>
</dbReference>
<sequence length="99" mass="10798">MKFSTSTLVLLAATLAVAIENKRFIVTYNDATDDAVVEKAILDAEAAGLKVTNQFRIIKGFTADADTEHGCDYIKSLKFDQHMPNVEEDSIVTTQGSSK</sequence>
<feature type="signal peptide" evidence="1">
    <location>
        <begin position="1"/>
        <end position="18"/>
    </location>
</feature>
<evidence type="ECO:0008006" key="4">
    <source>
        <dbReference type="Google" id="ProtNLM"/>
    </source>
</evidence>
<evidence type="ECO:0000256" key="1">
    <source>
        <dbReference type="SAM" id="SignalP"/>
    </source>
</evidence>
<dbReference type="Gene3D" id="3.30.70.80">
    <property type="entry name" value="Peptidase S8 propeptide/proteinase inhibitor I9"/>
    <property type="match status" value="1"/>
</dbReference>
<dbReference type="Proteomes" id="UP001447188">
    <property type="component" value="Unassembled WGS sequence"/>
</dbReference>
<gene>
    <name evidence="2" type="ORF">Q9L58_005367</name>
</gene>
<reference evidence="2 3" key="1">
    <citation type="submission" date="2024-02" db="EMBL/GenBank/DDBJ databases">
        <title>Discinaceae phylogenomics.</title>
        <authorList>
            <person name="Dirks A.C."/>
            <person name="James T.Y."/>
        </authorList>
    </citation>
    <scope>NUCLEOTIDE SEQUENCE [LARGE SCALE GENOMIC DNA]</scope>
    <source>
        <strain evidence="2 3">ACD0624</strain>
    </source>
</reference>
<dbReference type="EMBL" id="JBBBZM010000065">
    <property type="protein sequence ID" value="KAL0635641.1"/>
    <property type="molecule type" value="Genomic_DNA"/>
</dbReference>
<accession>A0ABR3GIE3</accession>
<comment type="caution">
    <text evidence="2">The sequence shown here is derived from an EMBL/GenBank/DDBJ whole genome shotgun (WGS) entry which is preliminary data.</text>
</comment>